<keyword evidence="2" id="KW-1185">Reference proteome</keyword>
<reference evidence="1 2" key="1">
    <citation type="submission" date="2019-09" db="EMBL/GenBank/DDBJ databases">
        <authorList>
            <person name="Cremers G."/>
        </authorList>
    </citation>
    <scope>NUCLEOTIDE SEQUENCE [LARGE SCALE GENOMIC DNA]</scope>
    <source>
        <strain evidence="1">4A</strain>
    </source>
</reference>
<name>A0A5E6MC55_9BACT</name>
<sequence>MGHFSFTLELTGAYNVQRISTQIGDRGRADALSGGFTVLFGTVGYRMGAWEPILGFGAGAGFLTSESRTEASSVAIVPVLLVDVGMRYHIDARWSLRFESFFGWTGSVSYSYPSGEVVAGHMLSNNVVVGLGYALGP</sequence>
<gene>
    <name evidence="1" type="ORF">MAMT_00863</name>
</gene>
<dbReference type="EMBL" id="CABFVA020000034">
    <property type="protein sequence ID" value="VVM05905.1"/>
    <property type="molecule type" value="Genomic_DNA"/>
</dbReference>
<organism evidence="1 2">
    <name type="scientific">Methylacidimicrobium tartarophylax</name>
    <dbReference type="NCBI Taxonomy" id="1041768"/>
    <lineage>
        <taxon>Bacteria</taxon>
        <taxon>Pseudomonadati</taxon>
        <taxon>Verrucomicrobiota</taxon>
        <taxon>Methylacidimicrobium</taxon>
    </lineage>
</organism>
<evidence type="ECO:0000313" key="2">
    <source>
        <dbReference type="Proteomes" id="UP000334923"/>
    </source>
</evidence>
<dbReference type="Proteomes" id="UP000334923">
    <property type="component" value="Unassembled WGS sequence"/>
</dbReference>
<accession>A0A5E6MC55</accession>
<evidence type="ECO:0000313" key="1">
    <source>
        <dbReference type="EMBL" id="VVM05905.1"/>
    </source>
</evidence>
<evidence type="ECO:0008006" key="3">
    <source>
        <dbReference type="Google" id="ProtNLM"/>
    </source>
</evidence>
<protein>
    <recommendedName>
        <fullName evidence="3">Outer membrane protein beta-barrel domain-containing protein</fullName>
    </recommendedName>
</protein>
<proteinExistence type="predicted"/>
<dbReference type="AlphaFoldDB" id="A0A5E6MC55"/>